<comment type="caution">
    <text evidence="1">The sequence shown here is derived from an EMBL/GenBank/DDBJ whole genome shotgun (WGS) entry which is preliminary data.</text>
</comment>
<reference evidence="1 2" key="2">
    <citation type="submission" date="2019-04" db="EMBL/GenBank/DDBJ databases">
        <title>The genome sequence of big-headed turtle.</title>
        <authorList>
            <person name="Gong S."/>
        </authorList>
    </citation>
    <scope>NUCLEOTIDE SEQUENCE [LARGE SCALE GENOMIC DNA]</scope>
    <source>
        <strain evidence="1">DO16091913</strain>
        <tissue evidence="1">Muscle</tissue>
    </source>
</reference>
<evidence type="ECO:0000313" key="1">
    <source>
        <dbReference type="EMBL" id="TFK04377.1"/>
    </source>
</evidence>
<protein>
    <submittedName>
        <fullName evidence="1">DNA excision repair protein ERCC-6</fullName>
    </submittedName>
</protein>
<dbReference type="AlphaFoldDB" id="A0A4D9E4B6"/>
<reference evidence="1 2" key="1">
    <citation type="submission" date="2019-04" db="EMBL/GenBank/DDBJ databases">
        <title>Draft genome of the big-headed turtle Platysternon megacephalum.</title>
        <authorList>
            <person name="Gong S."/>
        </authorList>
    </citation>
    <scope>NUCLEOTIDE SEQUENCE [LARGE SCALE GENOMIC DNA]</scope>
    <source>
        <strain evidence="1">DO16091913</strain>
        <tissue evidence="1">Muscle</tissue>
    </source>
</reference>
<dbReference type="EMBL" id="QXTE01000139">
    <property type="protein sequence ID" value="TFK04377.1"/>
    <property type="molecule type" value="Genomic_DNA"/>
</dbReference>
<proteinExistence type="predicted"/>
<accession>A0A4D9E4B6</accession>
<name>A0A4D9E4B6_9SAUR</name>
<dbReference type="Proteomes" id="UP000297703">
    <property type="component" value="Unassembled WGS sequence"/>
</dbReference>
<organism evidence="1 2">
    <name type="scientific">Platysternon megacephalum</name>
    <name type="common">big-headed turtle</name>
    <dbReference type="NCBI Taxonomy" id="55544"/>
    <lineage>
        <taxon>Eukaryota</taxon>
        <taxon>Metazoa</taxon>
        <taxon>Chordata</taxon>
        <taxon>Craniata</taxon>
        <taxon>Vertebrata</taxon>
        <taxon>Euteleostomi</taxon>
        <taxon>Archelosauria</taxon>
        <taxon>Testudinata</taxon>
        <taxon>Testudines</taxon>
        <taxon>Cryptodira</taxon>
        <taxon>Durocryptodira</taxon>
        <taxon>Testudinoidea</taxon>
        <taxon>Platysternidae</taxon>
        <taxon>Platysternon</taxon>
    </lineage>
</organism>
<sequence length="113" mass="12793">MSWSCRDSTAGLGKICEDLRQEQQRDKVHSQDRNSPKCCRQELNLHWQQFTVTCTAASQDQAVLAELFGAQDCGYRDALRPEFRCIVQQASHPSVLHIVVGCSQCYQPLTHKA</sequence>
<evidence type="ECO:0000313" key="2">
    <source>
        <dbReference type="Proteomes" id="UP000297703"/>
    </source>
</evidence>
<keyword evidence="2" id="KW-1185">Reference proteome</keyword>
<gene>
    <name evidence="1" type="ORF">DR999_PMT13099</name>
</gene>